<evidence type="ECO:0000313" key="3">
    <source>
        <dbReference type="Proteomes" id="UP000000268"/>
    </source>
</evidence>
<dbReference type="eggNOG" id="COG4106">
    <property type="taxonomic scope" value="Bacteria"/>
</dbReference>
<dbReference type="SUPFAM" id="SSF53335">
    <property type="entry name" value="S-adenosyl-L-methionine-dependent methyltransferases"/>
    <property type="match status" value="1"/>
</dbReference>
<dbReference type="CDD" id="cd02440">
    <property type="entry name" value="AdoMet_MTases"/>
    <property type="match status" value="1"/>
</dbReference>
<dbReference type="Proteomes" id="UP000000268">
    <property type="component" value="Chromosome"/>
</dbReference>
<dbReference type="Gene3D" id="3.40.50.150">
    <property type="entry name" value="Vaccinia Virus protein VP39"/>
    <property type="match status" value="1"/>
</dbReference>
<proteinExistence type="predicted"/>
<sequence>MTNRFQHVRELYDQSYKLYGDSPASLLTPKGRSELRFRAIDPYLIRSNVRVLDYGCGLGYLYEYLNQSGFEVNYTGIDILPSFINACRDKYPDCANFHQIEPESNITGEYDVVFASGVFNLVSSKDEESSKSYAYNRIKHLFEITREVLVCDFLSPYVDFKQELAQHFSIDEIANLCSKSLTRRFMIRHDLLPYEFTLIAHQKSKIKRPENFFEVDANLSFKGEI</sequence>
<accession>B0BZG6</accession>
<feature type="domain" description="Methyltransferase" evidence="1">
    <location>
        <begin position="46"/>
        <end position="165"/>
    </location>
</feature>
<dbReference type="OrthoDB" id="9800454at2"/>
<dbReference type="InterPro" id="IPR029063">
    <property type="entry name" value="SAM-dependent_MTases_sf"/>
</dbReference>
<name>B0BZG6_ACAM1</name>
<gene>
    <name evidence="2" type="ordered locus">AM1_5766</name>
</gene>
<reference evidence="2 3" key="1">
    <citation type="journal article" date="2008" name="Proc. Natl. Acad. Sci. U.S.A.">
        <title>Niche adaptation and genome expansion in the chlorophyll d-producing cyanobacterium Acaryochloris marina.</title>
        <authorList>
            <person name="Swingley W.D."/>
            <person name="Chen M."/>
            <person name="Cheung P.C."/>
            <person name="Conrad A.L."/>
            <person name="Dejesa L.C."/>
            <person name="Hao J."/>
            <person name="Honchak B.M."/>
            <person name="Karbach L.E."/>
            <person name="Kurdoglu A."/>
            <person name="Lahiri S."/>
            <person name="Mastrian S.D."/>
            <person name="Miyashita H."/>
            <person name="Page L."/>
            <person name="Ramakrishna P."/>
            <person name="Satoh S."/>
            <person name="Sattley W.M."/>
            <person name="Shimada Y."/>
            <person name="Taylor H.L."/>
            <person name="Tomo T."/>
            <person name="Tsuchiya T."/>
            <person name="Wang Z.T."/>
            <person name="Raymond J."/>
            <person name="Mimuro M."/>
            <person name="Blankenship R.E."/>
            <person name="Touchman J.W."/>
        </authorList>
    </citation>
    <scope>NUCLEOTIDE SEQUENCE [LARGE SCALE GENOMIC DNA]</scope>
    <source>
        <strain evidence="3">MBIC 11017</strain>
    </source>
</reference>
<dbReference type="KEGG" id="amr:AM1_5766"/>
<organism evidence="2 3">
    <name type="scientific">Acaryochloris marina (strain MBIC 11017)</name>
    <dbReference type="NCBI Taxonomy" id="329726"/>
    <lineage>
        <taxon>Bacteria</taxon>
        <taxon>Bacillati</taxon>
        <taxon>Cyanobacteriota</taxon>
        <taxon>Cyanophyceae</taxon>
        <taxon>Acaryochloridales</taxon>
        <taxon>Acaryochloridaceae</taxon>
        <taxon>Acaryochloris</taxon>
    </lineage>
</organism>
<dbReference type="InterPro" id="IPR025714">
    <property type="entry name" value="Methyltranfer_dom"/>
</dbReference>
<dbReference type="HOGENOM" id="CLU_099766_1_0_3"/>
<protein>
    <recommendedName>
        <fullName evidence="1">Methyltransferase domain-containing protein</fullName>
    </recommendedName>
</protein>
<dbReference type="STRING" id="329726.AM1_5766"/>
<dbReference type="Pfam" id="PF13847">
    <property type="entry name" value="Methyltransf_31"/>
    <property type="match status" value="1"/>
</dbReference>
<dbReference type="AlphaFoldDB" id="B0BZG6"/>
<evidence type="ECO:0000259" key="1">
    <source>
        <dbReference type="Pfam" id="PF13847"/>
    </source>
</evidence>
<keyword evidence="3" id="KW-1185">Reference proteome</keyword>
<evidence type="ECO:0000313" key="2">
    <source>
        <dbReference type="EMBL" id="ABW30711.1"/>
    </source>
</evidence>
<dbReference type="RefSeq" id="WP_012165925.1">
    <property type="nucleotide sequence ID" value="NC_009925.1"/>
</dbReference>
<dbReference type="EMBL" id="CP000828">
    <property type="protein sequence ID" value="ABW30711.1"/>
    <property type="molecule type" value="Genomic_DNA"/>
</dbReference>